<comment type="similarity">
    <text evidence="1">Belongs to the short-chain dehydrogenases/reductases (SDR) family.</text>
</comment>
<dbReference type="InterPro" id="IPR002347">
    <property type="entry name" value="SDR_fam"/>
</dbReference>
<dbReference type="PANTHER" id="PTHR48107">
    <property type="entry name" value="NADPH-DEPENDENT ALDEHYDE REDUCTASE-LIKE PROTEIN, CHLOROPLASTIC-RELATED"/>
    <property type="match status" value="1"/>
</dbReference>
<dbReference type="Gene3D" id="3.40.50.720">
    <property type="entry name" value="NAD(P)-binding Rossmann-like Domain"/>
    <property type="match status" value="1"/>
</dbReference>
<evidence type="ECO:0000259" key="3">
    <source>
        <dbReference type="SMART" id="SM00822"/>
    </source>
</evidence>
<dbReference type="InterPro" id="IPR057326">
    <property type="entry name" value="KR_dom"/>
</dbReference>
<dbReference type="PROSITE" id="PS00061">
    <property type="entry name" value="ADH_SHORT"/>
    <property type="match status" value="1"/>
</dbReference>
<sequence>MPKTILITGGSRGIGAACARLAGARGWSVAINYAGNDAAAAETVRAVETAGGRAIAIKGNVAAETDVVRMFDETETAFGRPDGVVNNAGIVRTSAKIVDMDTESTRKLFDINVFGAFLVAREAARRMATSRGGRGGSLVNMSSAAARLGGAGEMTDYAASKGAIDTLTLGLSKELGPDGIRVNAVRPGLIETEIHNDSGDMDRLNRLAPGVPMGRAGSAEEVAETVIWLLDDASSYVNGALIDVTGGR</sequence>
<dbReference type="EMBL" id="JALIDZ010000007">
    <property type="protein sequence ID" value="MCT8973298.1"/>
    <property type="molecule type" value="Genomic_DNA"/>
</dbReference>
<evidence type="ECO:0000256" key="1">
    <source>
        <dbReference type="ARBA" id="ARBA00006484"/>
    </source>
</evidence>
<evidence type="ECO:0000313" key="5">
    <source>
        <dbReference type="Proteomes" id="UP001320898"/>
    </source>
</evidence>
<protein>
    <submittedName>
        <fullName evidence="4">SDR family oxidoreductase</fullName>
    </submittedName>
</protein>
<proteinExistence type="inferred from homology"/>
<dbReference type="InterPro" id="IPR020904">
    <property type="entry name" value="Sc_DH/Rdtase_CS"/>
</dbReference>
<dbReference type="RefSeq" id="WP_261616878.1">
    <property type="nucleotide sequence ID" value="NZ_JALIDZ010000007.1"/>
</dbReference>
<dbReference type="Proteomes" id="UP001320898">
    <property type="component" value="Unassembled WGS sequence"/>
</dbReference>
<dbReference type="SUPFAM" id="SSF51735">
    <property type="entry name" value="NAD(P)-binding Rossmann-fold domains"/>
    <property type="match status" value="1"/>
</dbReference>
<organism evidence="4 5">
    <name type="scientific">Microbaculum marinisediminis</name>
    <dbReference type="NCBI Taxonomy" id="2931392"/>
    <lineage>
        <taxon>Bacteria</taxon>
        <taxon>Pseudomonadati</taxon>
        <taxon>Pseudomonadota</taxon>
        <taxon>Alphaproteobacteria</taxon>
        <taxon>Hyphomicrobiales</taxon>
        <taxon>Tepidamorphaceae</taxon>
        <taxon>Microbaculum</taxon>
    </lineage>
</organism>
<accession>A0AAW5R368</accession>
<dbReference type="AlphaFoldDB" id="A0AAW5R368"/>
<gene>
    <name evidence="4" type="ORF">MUB46_15655</name>
</gene>
<comment type="caution">
    <text evidence="4">The sequence shown here is derived from an EMBL/GenBank/DDBJ whole genome shotgun (WGS) entry which is preliminary data.</text>
</comment>
<name>A0AAW5R368_9HYPH</name>
<dbReference type="PRINTS" id="PR00081">
    <property type="entry name" value="GDHRDH"/>
</dbReference>
<dbReference type="CDD" id="cd05233">
    <property type="entry name" value="SDR_c"/>
    <property type="match status" value="1"/>
</dbReference>
<dbReference type="NCBIfam" id="NF005400">
    <property type="entry name" value="PRK06947.1"/>
    <property type="match status" value="1"/>
</dbReference>
<keyword evidence="5" id="KW-1185">Reference proteome</keyword>
<reference evidence="4 5" key="1">
    <citation type="submission" date="2022-04" db="EMBL/GenBank/DDBJ databases">
        <authorList>
            <person name="Ye Y.-Q."/>
            <person name="Du Z.-J."/>
        </authorList>
    </citation>
    <scope>NUCLEOTIDE SEQUENCE [LARGE SCALE GENOMIC DNA]</scope>
    <source>
        <strain evidence="4 5">A6E488</strain>
    </source>
</reference>
<dbReference type="Pfam" id="PF13561">
    <property type="entry name" value="adh_short_C2"/>
    <property type="match status" value="1"/>
</dbReference>
<evidence type="ECO:0000313" key="4">
    <source>
        <dbReference type="EMBL" id="MCT8973298.1"/>
    </source>
</evidence>
<feature type="domain" description="Ketoreductase" evidence="3">
    <location>
        <begin position="3"/>
        <end position="188"/>
    </location>
</feature>
<dbReference type="GO" id="GO:0016614">
    <property type="term" value="F:oxidoreductase activity, acting on CH-OH group of donors"/>
    <property type="evidence" value="ECO:0007669"/>
    <property type="project" value="UniProtKB-ARBA"/>
</dbReference>
<dbReference type="FunFam" id="3.40.50.720:FF:000084">
    <property type="entry name" value="Short-chain dehydrogenase reductase"/>
    <property type="match status" value="1"/>
</dbReference>
<dbReference type="PRINTS" id="PR00080">
    <property type="entry name" value="SDRFAMILY"/>
</dbReference>
<dbReference type="InterPro" id="IPR036291">
    <property type="entry name" value="NAD(P)-bd_dom_sf"/>
</dbReference>
<dbReference type="SMART" id="SM00822">
    <property type="entry name" value="PKS_KR"/>
    <property type="match status" value="1"/>
</dbReference>
<evidence type="ECO:0000256" key="2">
    <source>
        <dbReference type="ARBA" id="ARBA00023002"/>
    </source>
</evidence>
<keyword evidence="2" id="KW-0560">Oxidoreductase</keyword>
<dbReference type="PANTHER" id="PTHR48107:SF7">
    <property type="entry name" value="RE15974P"/>
    <property type="match status" value="1"/>
</dbReference>